<dbReference type="InterPro" id="IPR050239">
    <property type="entry name" value="Sigma-70_RNA_pol_init_factors"/>
</dbReference>
<reference evidence="2" key="1">
    <citation type="submission" date="2020-05" db="EMBL/GenBank/DDBJ databases">
        <authorList>
            <person name="Chiriac C."/>
            <person name="Salcher M."/>
            <person name="Ghai R."/>
            <person name="Kavagutti S V."/>
        </authorList>
    </citation>
    <scope>NUCLEOTIDE SEQUENCE</scope>
</reference>
<dbReference type="SUPFAM" id="SSF88946">
    <property type="entry name" value="Sigma2 domain of RNA polymerase sigma factors"/>
    <property type="match status" value="1"/>
</dbReference>
<dbReference type="GO" id="GO:0000428">
    <property type="term" value="C:DNA-directed RNA polymerase complex"/>
    <property type="evidence" value="ECO:0007669"/>
    <property type="project" value="UniProtKB-KW"/>
</dbReference>
<name>A0A6J7WJC5_9CAUD</name>
<sequence>MRDASKLRRLYKTKGTLLSREDECFLLNHRDNDTALEILVESNTGLVRSIANKYAHIGYSVEDMVLAGMRGLLVAIERHDGSTKLSTYAYVWIRKYILEEVEQNHRTIRLPSHIHETQTKVNKAIGCGASSISELCEATGLPPERIVKAMEAFSVTTCPINNELDTLPTDYFKPSSMGILEALDVLTPDERDCVLYMIGVSDDKPPFGEDAFQKLYNIGIIKIKEQIIGKDT</sequence>
<dbReference type="EMBL" id="LR798251">
    <property type="protein sequence ID" value="CAB5217900.1"/>
    <property type="molecule type" value="Genomic_DNA"/>
</dbReference>
<accession>A0A6J7WJC5</accession>
<dbReference type="GO" id="GO:0003700">
    <property type="term" value="F:DNA-binding transcription factor activity"/>
    <property type="evidence" value="ECO:0007669"/>
    <property type="project" value="InterPro"/>
</dbReference>
<proteinExistence type="predicted"/>
<gene>
    <name evidence="2" type="ORF">UFOVP210_26</name>
</gene>
<dbReference type="Gene3D" id="1.10.601.10">
    <property type="entry name" value="RNA Polymerase Primary Sigma Factor"/>
    <property type="match status" value="1"/>
</dbReference>
<dbReference type="PANTHER" id="PTHR30603">
    <property type="entry name" value="RNA POLYMERASE SIGMA FACTOR RPO"/>
    <property type="match status" value="1"/>
</dbReference>
<keyword evidence="2" id="KW-0804">Transcription</keyword>
<dbReference type="NCBIfam" id="TIGR02937">
    <property type="entry name" value="sigma70-ECF"/>
    <property type="match status" value="1"/>
</dbReference>
<dbReference type="InterPro" id="IPR013325">
    <property type="entry name" value="RNA_pol_sigma_r2"/>
</dbReference>
<keyword evidence="2" id="KW-0240">DNA-directed RNA polymerase</keyword>
<evidence type="ECO:0000313" key="2">
    <source>
        <dbReference type="EMBL" id="CAB5217900.1"/>
    </source>
</evidence>
<protein>
    <submittedName>
        <fullName evidence="2">FliA DNA-directed RNA polymerase specialized sigma subunit</fullName>
    </submittedName>
</protein>
<feature type="domain" description="RNA polymerase sigma-70 region 2" evidence="1">
    <location>
        <begin position="39"/>
        <end position="106"/>
    </location>
</feature>
<dbReference type="InterPro" id="IPR007627">
    <property type="entry name" value="RNA_pol_sigma70_r2"/>
</dbReference>
<dbReference type="InterPro" id="IPR014284">
    <property type="entry name" value="RNA_pol_sigma-70_dom"/>
</dbReference>
<dbReference type="PANTHER" id="PTHR30603:SF47">
    <property type="entry name" value="RNA POLYMERASE SIGMA FACTOR SIGD, CHLOROPLASTIC"/>
    <property type="match status" value="1"/>
</dbReference>
<dbReference type="Pfam" id="PF04542">
    <property type="entry name" value="Sigma70_r2"/>
    <property type="match status" value="1"/>
</dbReference>
<dbReference type="GO" id="GO:0006352">
    <property type="term" value="P:DNA-templated transcription initiation"/>
    <property type="evidence" value="ECO:0007669"/>
    <property type="project" value="InterPro"/>
</dbReference>
<evidence type="ECO:0000259" key="1">
    <source>
        <dbReference type="Pfam" id="PF04542"/>
    </source>
</evidence>
<organism evidence="2">
    <name type="scientific">uncultured Caudovirales phage</name>
    <dbReference type="NCBI Taxonomy" id="2100421"/>
    <lineage>
        <taxon>Viruses</taxon>
        <taxon>Duplodnaviria</taxon>
        <taxon>Heunggongvirae</taxon>
        <taxon>Uroviricota</taxon>
        <taxon>Caudoviricetes</taxon>
        <taxon>Peduoviridae</taxon>
        <taxon>Maltschvirus</taxon>
        <taxon>Maltschvirus maltsch</taxon>
    </lineage>
</organism>